<dbReference type="InterPro" id="IPR036056">
    <property type="entry name" value="Fibrinogen-like_C"/>
</dbReference>
<evidence type="ECO:0000313" key="5">
    <source>
        <dbReference type="EMBL" id="KAK7069680.1"/>
    </source>
</evidence>
<protein>
    <submittedName>
        <fullName evidence="5">Fibrinogen-related domains (FReDs)</fullName>
    </submittedName>
</protein>
<feature type="compositionally biased region" description="Polar residues" evidence="2">
    <location>
        <begin position="159"/>
        <end position="169"/>
    </location>
</feature>
<dbReference type="InterPro" id="IPR014716">
    <property type="entry name" value="Fibrinogen_a/b/g_C_1"/>
</dbReference>
<keyword evidence="6" id="KW-1185">Reference proteome</keyword>
<evidence type="ECO:0000256" key="3">
    <source>
        <dbReference type="SAM" id="SignalP"/>
    </source>
</evidence>
<gene>
    <name evidence="5" type="primary">ANGPTL1_4</name>
    <name evidence="5" type="ORF">SK128_021353</name>
</gene>
<dbReference type="InterPro" id="IPR050373">
    <property type="entry name" value="Fibrinogen_C-term_domain"/>
</dbReference>
<dbReference type="Pfam" id="PF00147">
    <property type="entry name" value="Fibrinogen_C"/>
    <property type="match status" value="1"/>
</dbReference>
<dbReference type="CDD" id="cd14686">
    <property type="entry name" value="bZIP"/>
    <property type="match status" value="1"/>
</dbReference>
<comment type="caution">
    <text evidence="5">The sequence shown here is derived from an EMBL/GenBank/DDBJ whole genome shotgun (WGS) entry which is preliminary data.</text>
</comment>
<name>A0AAN8X0C0_HALRR</name>
<sequence length="422" mass="47678">MIKKLFLTLQVTILLTARKINSVHGAAAVQTVNYEPESSADVLTRLLGTNVCQQMPHLPSCRNNQTDENGKYEGGVKMTPGLEVGLESPLLTMALDYIATTQEQNRELREREKEQTTTIAKLEQEKLQLQNQVHALEEEWIPTVGRNRLATGPRGPVSPLTSTQSSPASLGTDYRPNASLLRPVDCSDHLLLGAQKSGVYEIYPFKCRCSEPVKVWCDMETDGGGWTVILLRQNSTEPLNFSRPWSEYKDGFGDSSKEYWIGNENLYVMTNTREYILRLDFQQKDGTIRWAEWPKFSVYNEDNKYKLDVPQFDSRSMTDNCLASHNGRLFSTYDYDSDGIGTTNCAQLKQGGWWYNNCATLDPTIPFMNGGLLRTACTYKENGKNVVLEGPHMHLKIRPVICSQMVKAVYFNSHTCEGHNGY</sequence>
<feature type="coiled-coil region" evidence="1">
    <location>
        <begin position="98"/>
        <end position="139"/>
    </location>
</feature>
<dbReference type="SMART" id="SM00186">
    <property type="entry name" value="FBG"/>
    <property type="match status" value="1"/>
</dbReference>
<dbReference type="GO" id="GO:0005615">
    <property type="term" value="C:extracellular space"/>
    <property type="evidence" value="ECO:0007669"/>
    <property type="project" value="TreeGrafter"/>
</dbReference>
<dbReference type="Gene3D" id="3.90.215.10">
    <property type="entry name" value="Gamma Fibrinogen, chain A, domain 1"/>
    <property type="match status" value="1"/>
</dbReference>
<proteinExistence type="predicted"/>
<evidence type="ECO:0000313" key="6">
    <source>
        <dbReference type="Proteomes" id="UP001381693"/>
    </source>
</evidence>
<dbReference type="PANTHER" id="PTHR19143:SF394">
    <property type="entry name" value="ANGIOPOIETIN-RELATED PROTEIN 3-LIKE"/>
    <property type="match status" value="1"/>
</dbReference>
<dbReference type="PANTHER" id="PTHR19143">
    <property type="entry name" value="FIBRINOGEN/TENASCIN/ANGIOPOEITIN"/>
    <property type="match status" value="1"/>
</dbReference>
<dbReference type="AlphaFoldDB" id="A0AAN8X0C0"/>
<evidence type="ECO:0000256" key="2">
    <source>
        <dbReference type="SAM" id="MobiDB-lite"/>
    </source>
</evidence>
<dbReference type="SUPFAM" id="SSF56496">
    <property type="entry name" value="Fibrinogen C-terminal domain-like"/>
    <property type="match status" value="1"/>
</dbReference>
<accession>A0AAN8X0C0</accession>
<feature type="domain" description="Fibrinogen C-terminal" evidence="4">
    <location>
        <begin position="177"/>
        <end position="358"/>
    </location>
</feature>
<dbReference type="Proteomes" id="UP001381693">
    <property type="component" value="Unassembled WGS sequence"/>
</dbReference>
<feature type="chain" id="PRO_5042857367" evidence="3">
    <location>
        <begin position="23"/>
        <end position="422"/>
    </location>
</feature>
<keyword evidence="3" id="KW-0732">Signal</keyword>
<dbReference type="EMBL" id="JAXCGZ010015966">
    <property type="protein sequence ID" value="KAK7069680.1"/>
    <property type="molecule type" value="Genomic_DNA"/>
</dbReference>
<dbReference type="NCBIfam" id="NF040941">
    <property type="entry name" value="GGGWT_bact"/>
    <property type="match status" value="1"/>
</dbReference>
<feature type="region of interest" description="Disordered" evidence="2">
    <location>
        <begin position="146"/>
        <end position="171"/>
    </location>
</feature>
<feature type="signal peptide" evidence="3">
    <location>
        <begin position="1"/>
        <end position="22"/>
    </location>
</feature>
<evidence type="ECO:0000256" key="1">
    <source>
        <dbReference type="SAM" id="Coils"/>
    </source>
</evidence>
<keyword evidence="1" id="KW-0175">Coiled coil</keyword>
<organism evidence="5 6">
    <name type="scientific">Halocaridina rubra</name>
    <name type="common">Hawaiian red shrimp</name>
    <dbReference type="NCBI Taxonomy" id="373956"/>
    <lineage>
        <taxon>Eukaryota</taxon>
        <taxon>Metazoa</taxon>
        <taxon>Ecdysozoa</taxon>
        <taxon>Arthropoda</taxon>
        <taxon>Crustacea</taxon>
        <taxon>Multicrustacea</taxon>
        <taxon>Malacostraca</taxon>
        <taxon>Eumalacostraca</taxon>
        <taxon>Eucarida</taxon>
        <taxon>Decapoda</taxon>
        <taxon>Pleocyemata</taxon>
        <taxon>Caridea</taxon>
        <taxon>Atyoidea</taxon>
        <taxon>Atyidae</taxon>
        <taxon>Halocaridina</taxon>
    </lineage>
</organism>
<dbReference type="InterPro" id="IPR002181">
    <property type="entry name" value="Fibrinogen_a/b/g_C_dom"/>
</dbReference>
<reference evidence="5 6" key="1">
    <citation type="submission" date="2023-11" db="EMBL/GenBank/DDBJ databases">
        <title>Halocaridina rubra genome assembly.</title>
        <authorList>
            <person name="Smith C."/>
        </authorList>
    </citation>
    <scope>NUCLEOTIDE SEQUENCE [LARGE SCALE GENOMIC DNA]</scope>
    <source>
        <strain evidence="5">EP-1</strain>
        <tissue evidence="5">Whole</tissue>
    </source>
</reference>
<evidence type="ECO:0000259" key="4">
    <source>
        <dbReference type="PROSITE" id="PS51406"/>
    </source>
</evidence>
<dbReference type="CDD" id="cd00087">
    <property type="entry name" value="FReD"/>
    <property type="match status" value="1"/>
</dbReference>
<dbReference type="PROSITE" id="PS51406">
    <property type="entry name" value="FIBRINOGEN_C_2"/>
    <property type="match status" value="1"/>
</dbReference>